<dbReference type="PANTHER" id="PTHR43707">
    <property type="entry name" value="HISTIDYL-TRNA SYNTHETASE"/>
    <property type="match status" value="1"/>
</dbReference>
<dbReference type="Proteomes" id="UP000631034">
    <property type="component" value="Unassembled WGS sequence"/>
</dbReference>
<name>A0A8J7CVE6_9PROT</name>
<dbReference type="GO" id="GO:0000105">
    <property type="term" value="P:L-histidine biosynthetic process"/>
    <property type="evidence" value="ECO:0007669"/>
    <property type="project" value="UniProtKB-UniRule"/>
</dbReference>
<evidence type="ECO:0000256" key="8">
    <source>
        <dbReference type="ARBA" id="ARBA00025246"/>
    </source>
</evidence>
<dbReference type="Gene3D" id="3.30.930.10">
    <property type="entry name" value="Bira Bifunctional Protein, Domain 2"/>
    <property type="match status" value="1"/>
</dbReference>
<keyword evidence="9" id="KW-0028">Amino-acid biosynthesis</keyword>
<dbReference type="EMBL" id="JACZHT010000001">
    <property type="protein sequence ID" value="MBE1236211.1"/>
    <property type="molecule type" value="Genomic_DNA"/>
</dbReference>
<evidence type="ECO:0000313" key="11">
    <source>
        <dbReference type="EMBL" id="MBE1236211.1"/>
    </source>
</evidence>
<keyword evidence="12" id="KW-1185">Reference proteome</keyword>
<dbReference type="InterPro" id="IPR041715">
    <property type="entry name" value="HisRS-like_core"/>
</dbReference>
<evidence type="ECO:0000313" key="12">
    <source>
        <dbReference type="Proteomes" id="UP000631034"/>
    </source>
</evidence>
<evidence type="ECO:0000256" key="1">
    <source>
        <dbReference type="ARBA" id="ARBA00004496"/>
    </source>
</evidence>
<keyword evidence="7 9" id="KW-0963">Cytoplasm</keyword>
<keyword evidence="11" id="KW-0328">Glycosyltransferase</keyword>
<evidence type="ECO:0000256" key="5">
    <source>
        <dbReference type="ARBA" id="ARBA00011738"/>
    </source>
</evidence>
<evidence type="ECO:0000256" key="3">
    <source>
        <dbReference type="ARBA" id="ARBA00005539"/>
    </source>
</evidence>
<dbReference type="GO" id="GO:0016757">
    <property type="term" value="F:glycosyltransferase activity"/>
    <property type="evidence" value="ECO:0007669"/>
    <property type="project" value="UniProtKB-KW"/>
</dbReference>
<dbReference type="AlphaFoldDB" id="A0A8J7CVE6"/>
<evidence type="ECO:0000256" key="7">
    <source>
        <dbReference type="ARBA" id="ARBA00022490"/>
    </source>
</evidence>
<dbReference type="GO" id="GO:0004821">
    <property type="term" value="F:histidine-tRNA ligase activity"/>
    <property type="evidence" value="ECO:0007669"/>
    <property type="project" value="TreeGrafter"/>
</dbReference>
<comment type="subunit">
    <text evidence="5">Homodimer.</text>
</comment>
<evidence type="ECO:0000256" key="2">
    <source>
        <dbReference type="ARBA" id="ARBA00004667"/>
    </source>
</evidence>
<sequence>MAPSSDTSAQALLPNGLRDLLPPDAFSLTRASGRLMAVFAAHGYERVEPPLIEFEESLFSGAGHSASANSFRVMDPISRRMMGLRQDMTPQVARIAASRLRDAPRPLRLAYGGTVLRVQGTQLRPDRQTTQVGFELVGQNGTEALGEVVLVALDALEQLDIGPVTLDLVCPALVPALCEAAGLDPVTAERVREALGQKDLKAVETLVPAGQAAVFTALARAMGPVERAVEVLESLALPAQAAVHRDALLDMARRVLAFIGSGNVTVDPFEFRGFEYKTGPAFSFFARGARGELGRGGAYVNSFGGVNEPCCGVSLYLETLVEITGRSPECPRILVDPATSLAGRRALQDKGFVTVTSPGAPLDGDEARRLNCARWLSPEGDIRDASPPPVCGQAS</sequence>
<reference evidence="11" key="1">
    <citation type="submission" date="2020-10" db="EMBL/GenBank/DDBJ databases">
        <title>Genome sequence of the unusual species of purple photosynthetic bacteria, Phaeovibrio sulfidiphilus DSM 23193, type strain.</title>
        <authorList>
            <person name="Kyndt J.A."/>
            <person name="Meyer T.E."/>
        </authorList>
    </citation>
    <scope>NUCLEOTIDE SEQUENCE</scope>
    <source>
        <strain evidence="11">DSM 23193</strain>
    </source>
</reference>
<comment type="subunit">
    <text evidence="4 9">Heteromultimer composed of HisG and HisZ subunits.</text>
</comment>
<dbReference type="RefSeq" id="WP_192533083.1">
    <property type="nucleotide sequence ID" value="NZ_JACZHT010000001.1"/>
</dbReference>
<keyword evidence="11" id="KW-0808">Transferase</keyword>
<dbReference type="HAMAP" id="MF_00125">
    <property type="entry name" value="HisZ"/>
    <property type="match status" value="1"/>
</dbReference>
<comment type="subcellular location">
    <subcellularLocation>
        <location evidence="1 9">Cytoplasm</location>
    </subcellularLocation>
</comment>
<feature type="domain" description="Aminoacyl-transfer RNA synthetases class-II family profile" evidence="10">
    <location>
        <begin position="38"/>
        <end position="337"/>
    </location>
</feature>
<evidence type="ECO:0000256" key="6">
    <source>
        <dbReference type="ARBA" id="ARBA00020397"/>
    </source>
</evidence>
<dbReference type="PANTHER" id="PTHR43707:SF1">
    <property type="entry name" value="HISTIDINE--TRNA LIGASE, MITOCHONDRIAL-RELATED"/>
    <property type="match status" value="1"/>
</dbReference>
<dbReference type="SUPFAM" id="SSF55681">
    <property type="entry name" value="Class II aaRS and biotin synthetases"/>
    <property type="match status" value="1"/>
</dbReference>
<accession>A0A8J7CVE6</accession>
<gene>
    <name evidence="9" type="primary">hisZ</name>
    <name evidence="11" type="ORF">IHV25_00880</name>
</gene>
<comment type="pathway">
    <text evidence="2 9">Amino-acid biosynthesis; L-histidine biosynthesis; L-histidine from 5-phospho-alpha-D-ribose 1-diphosphate: step 1/9.</text>
</comment>
<comment type="similarity">
    <text evidence="3 9">Belongs to the class-II aminoacyl-tRNA synthetase family. HisZ subfamily.</text>
</comment>
<proteinExistence type="inferred from homology"/>
<dbReference type="InterPro" id="IPR045864">
    <property type="entry name" value="aa-tRNA-synth_II/BPL/LPL"/>
</dbReference>
<dbReference type="InterPro" id="IPR006195">
    <property type="entry name" value="aa-tRNA-synth_II"/>
</dbReference>
<evidence type="ECO:0000256" key="9">
    <source>
        <dbReference type="HAMAP-Rule" id="MF_00125"/>
    </source>
</evidence>
<dbReference type="UniPathway" id="UPA00031">
    <property type="reaction ID" value="UER00006"/>
</dbReference>
<evidence type="ECO:0000259" key="10">
    <source>
        <dbReference type="PROSITE" id="PS50862"/>
    </source>
</evidence>
<keyword evidence="9" id="KW-0368">Histidine biosynthesis</keyword>
<comment type="function">
    <text evidence="8 9">Required for the first step of histidine biosynthesis. May allow the feedback regulation of ATP phosphoribosyltransferase activity by histidine.</text>
</comment>
<dbReference type="InterPro" id="IPR004517">
    <property type="entry name" value="HisZ"/>
</dbReference>
<protein>
    <recommendedName>
        <fullName evidence="6 9">ATP phosphoribosyltransferase regulatory subunit</fullName>
    </recommendedName>
</protein>
<dbReference type="GO" id="GO:0005737">
    <property type="term" value="C:cytoplasm"/>
    <property type="evidence" value="ECO:0007669"/>
    <property type="project" value="UniProtKB-SubCell"/>
</dbReference>
<organism evidence="11 12">
    <name type="scientific">Phaeovibrio sulfidiphilus</name>
    <dbReference type="NCBI Taxonomy" id="1220600"/>
    <lineage>
        <taxon>Bacteria</taxon>
        <taxon>Pseudomonadati</taxon>
        <taxon>Pseudomonadota</taxon>
        <taxon>Alphaproteobacteria</taxon>
        <taxon>Rhodospirillales</taxon>
        <taxon>Rhodospirillaceae</taxon>
        <taxon>Phaeovibrio</taxon>
    </lineage>
</organism>
<comment type="caution">
    <text evidence="11">The sequence shown here is derived from an EMBL/GenBank/DDBJ whole genome shotgun (WGS) entry which is preliminary data.</text>
</comment>
<evidence type="ECO:0000256" key="4">
    <source>
        <dbReference type="ARBA" id="ARBA00011496"/>
    </source>
</evidence>
<dbReference type="GO" id="GO:0006427">
    <property type="term" value="P:histidyl-tRNA aminoacylation"/>
    <property type="evidence" value="ECO:0007669"/>
    <property type="project" value="TreeGrafter"/>
</dbReference>
<dbReference type="PROSITE" id="PS50862">
    <property type="entry name" value="AA_TRNA_LIGASE_II"/>
    <property type="match status" value="1"/>
</dbReference>
<dbReference type="InterPro" id="IPR004516">
    <property type="entry name" value="HisRS/HisZ"/>
</dbReference>
<dbReference type="Pfam" id="PF13393">
    <property type="entry name" value="tRNA-synt_His"/>
    <property type="match status" value="1"/>
</dbReference>
<comment type="miscellaneous">
    <text evidence="9">This function is generally fulfilled by the C-terminal part of HisG, which is missing in some bacteria such as this one.</text>
</comment>